<evidence type="ECO:0000313" key="1">
    <source>
        <dbReference type="EMBL" id="CAG8592710.1"/>
    </source>
</evidence>
<name>A0A9N9CB44_9GLOM</name>
<dbReference type="Proteomes" id="UP000789405">
    <property type="component" value="Unassembled WGS sequence"/>
</dbReference>
<keyword evidence="2" id="KW-1185">Reference proteome</keyword>
<dbReference type="AlphaFoldDB" id="A0A9N9CB44"/>
<proteinExistence type="predicted"/>
<gene>
    <name evidence="1" type="ORF">DERYTH_LOCUS7244</name>
</gene>
<accession>A0A9N9CB44</accession>
<dbReference type="EMBL" id="CAJVPY010003473">
    <property type="protein sequence ID" value="CAG8592710.1"/>
    <property type="molecule type" value="Genomic_DNA"/>
</dbReference>
<organism evidence="1 2">
    <name type="scientific">Dentiscutata erythropus</name>
    <dbReference type="NCBI Taxonomy" id="1348616"/>
    <lineage>
        <taxon>Eukaryota</taxon>
        <taxon>Fungi</taxon>
        <taxon>Fungi incertae sedis</taxon>
        <taxon>Mucoromycota</taxon>
        <taxon>Glomeromycotina</taxon>
        <taxon>Glomeromycetes</taxon>
        <taxon>Diversisporales</taxon>
        <taxon>Gigasporaceae</taxon>
        <taxon>Dentiscutata</taxon>
    </lineage>
</organism>
<protein>
    <submittedName>
        <fullName evidence="1">14484_t:CDS:1</fullName>
    </submittedName>
</protein>
<evidence type="ECO:0000313" key="2">
    <source>
        <dbReference type="Proteomes" id="UP000789405"/>
    </source>
</evidence>
<comment type="caution">
    <text evidence="1">The sequence shown here is derived from an EMBL/GenBank/DDBJ whole genome shotgun (WGS) entry which is preliminary data.</text>
</comment>
<sequence>MGYTPTSKLNLPLMELGSRDKCIPGRRITISTGYGTREVLRPSAGVVTNSIPLQMIALRANSTPNYEEETAHIWNVLSEMGTVIPIYTPYVELSDNRILENYPARLPPILNHLPQAPNRLQPQPYEGLLRNQPWWMHQLNTPTNRQLNEHNNLKDTYLCNLVWWKVLNLMVCL</sequence>
<reference evidence="1" key="1">
    <citation type="submission" date="2021-06" db="EMBL/GenBank/DDBJ databases">
        <authorList>
            <person name="Kallberg Y."/>
            <person name="Tangrot J."/>
            <person name="Rosling A."/>
        </authorList>
    </citation>
    <scope>NUCLEOTIDE SEQUENCE</scope>
    <source>
        <strain evidence="1">MA453B</strain>
    </source>
</reference>